<gene>
    <name evidence="15" type="primary">serB</name>
    <name evidence="15" type="ORF">H8K47_08565</name>
</gene>
<feature type="active site" description="Proton donor" evidence="14">
    <location>
        <position position="96"/>
    </location>
</feature>
<dbReference type="GO" id="GO:0036424">
    <property type="term" value="F:L-phosphoserine phosphatase activity"/>
    <property type="evidence" value="ECO:0007669"/>
    <property type="project" value="InterPro"/>
</dbReference>
<dbReference type="SUPFAM" id="SSF56784">
    <property type="entry name" value="HAD-like"/>
    <property type="match status" value="1"/>
</dbReference>
<organism evidence="15 16">
    <name type="scientific">Undibacterium rugosum</name>
    <dbReference type="NCBI Taxonomy" id="2762291"/>
    <lineage>
        <taxon>Bacteria</taxon>
        <taxon>Pseudomonadati</taxon>
        <taxon>Pseudomonadota</taxon>
        <taxon>Betaproteobacteria</taxon>
        <taxon>Burkholderiales</taxon>
        <taxon>Oxalobacteraceae</taxon>
        <taxon>Undibacterium</taxon>
    </lineage>
</organism>
<evidence type="ECO:0000256" key="12">
    <source>
        <dbReference type="ARBA" id="ARBA00048138"/>
    </source>
</evidence>
<keyword evidence="6" id="KW-0028">Amino-acid biosynthesis</keyword>
<dbReference type="AlphaFoldDB" id="A0A923I2Q7"/>
<dbReference type="SFLD" id="SFLDG01136">
    <property type="entry name" value="C1.6:_Phosphoserine_Phosphatas"/>
    <property type="match status" value="1"/>
</dbReference>
<dbReference type="GO" id="GO:0006564">
    <property type="term" value="P:L-serine biosynthetic process"/>
    <property type="evidence" value="ECO:0007669"/>
    <property type="project" value="UniProtKB-KW"/>
</dbReference>
<evidence type="ECO:0000256" key="9">
    <source>
        <dbReference type="ARBA" id="ARBA00022842"/>
    </source>
</evidence>
<comment type="similarity">
    <text evidence="3">Belongs to the HAD-like hydrolase superfamily. SerB family.</text>
</comment>
<reference evidence="15" key="1">
    <citation type="submission" date="2020-08" db="EMBL/GenBank/DDBJ databases">
        <title>Novel species isolated from subtropical streams in China.</title>
        <authorList>
            <person name="Lu H."/>
        </authorList>
    </citation>
    <scope>NUCLEOTIDE SEQUENCE</scope>
    <source>
        <strain evidence="15">CY7W</strain>
    </source>
</reference>
<dbReference type="EC" id="3.1.3.3" evidence="4"/>
<keyword evidence="16" id="KW-1185">Reference proteome</keyword>
<name>A0A923I2Q7_9BURK</name>
<dbReference type="GO" id="GO:0005737">
    <property type="term" value="C:cytoplasm"/>
    <property type="evidence" value="ECO:0007669"/>
    <property type="project" value="TreeGrafter"/>
</dbReference>
<dbReference type="InterPro" id="IPR004469">
    <property type="entry name" value="PSP"/>
</dbReference>
<feature type="active site" description="Nucleophile" evidence="14">
    <location>
        <position position="94"/>
    </location>
</feature>
<evidence type="ECO:0000256" key="2">
    <source>
        <dbReference type="ARBA" id="ARBA00005135"/>
    </source>
</evidence>
<dbReference type="SFLD" id="SFLDF00029">
    <property type="entry name" value="phosphoserine_phosphatase"/>
    <property type="match status" value="1"/>
</dbReference>
<comment type="catalytic activity">
    <reaction evidence="13">
        <text>O-phospho-D-serine + H2O = D-serine + phosphate</text>
        <dbReference type="Rhea" id="RHEA:24873"/>
        <dbReference type="ChEBI" id="CHEBI:15377"/>
        <dbReference type="ChEBI" id="CHEBI:35247"/>
        <dbReference type="ChEBI" id="CHEBI:43474"/>
        <dbReference type="ChEBI" id="CHEBI:58680"/>
        <dbReference type="EC" id="3.1.3.3"/>
    </reaction>
</comment>
<keyword evidence="7" id="KW-0479">Metal-binding</keyword>
<dbReference type="RefSeq" id="WP_186880987.1">
    <property type="nucleotide sequence ID" value="NZ_JACOGG010000007.1"/>
</dbReference>
<evidence type="ECO:0000256" key="8">
    <source>
        <dbReference type="ARBA" id="ARBA00022801"/>
    </source>
</evidence>
<dbReference type="Proteomes" id="UP000612361">
    <property type="component" value="Unassembled WGS sequence"/>
</dbReference>
<dbReference type="NCBIfam" id="TIGR00338">
    <property type="entry name" value="serB"/>
    <property type="match status" value="1"/>
</dbReference>
<dbReference type="SFLD" id="SFLDS00003">
    <property type="entry name" value="Haloacid_Dehalogenase"/>
    <property type="match status" value="1"/>
</dbReference>
<dbReference type="CDD" id="cd07500">
    <property type="entry name" value="HAD_PSP"/>
    <property type="match status" value="1"/>
</dbReference>
<evidence type="ECO:0000256" key="4">
    <source>
        <dbReference type="ARBA" id="ARBA00012640"/>
    </source>
</evidence>
<comment type="cofactor">
    <cofactor evidence="1">
        <name>Mg(2+)</name>
        <dbReference type="ChEBI" id="CHEBI:18420"/>
    </cofactor>
</comment>
<comment type="caution">
    <text evidence="15">The sequence shown here is derived from an EMBL/GenBank/DDBJ whole genome shotgun (WGS) entry which is preliminary data.</text>
</comment>
<evidence type="ECO:0000256" key="5">
    <source>
        <dbReference type="ARBA" id="ARBA00015196"/>
    </source>
</evidence>
<dbReference type="Pfam" id="PF00702">
    <property type="entry name" value="Hydrolase"/>
    <property type="match status" value="1"/>
</dbReference>
<accession>A0A923I2Q7</accession>
<keyword evidence="8 15" id="KW-0378">Hydrolase</keyword>
<comment type="pathway">
    <text evidence="2">Amino-acid biosynthesis; L-serine biosynthesis; L-serine from 3-phospho-D-glycerate: step 3/3.</text>
</comment>
<dbReference type="Gene3D" id="3.40.50.1000">
    <property type="entry name" value="HAD superfamily/HAD-like"/>
    <property type="match status" value="1"/>
</dbReference>
<dbReference type="PANTHER" id="PTHR43344">
    <property type="entry name" value="PHOSPHOSERINE PHOSPHATASE"/>
    <property type="match status" value="1"/>
</dbReference>
<dbReference type="EMBL" id="JACOGG010000007">
    <property type="protein sequence ID" value="MBC3935412.1"/>
    <property type="molecule type" value="Genomic_DNA"/>
</dbReference>
<keyword evidence="9" id="KW-0460">Magnesium</keyword>
<keyword evidence="10" id="KW-0718">Serine biosynthesis</keyword>
<evidence type="ECO:0000256" key="6">
    <source>
        <dbReference type="ARBA" id="ARBA00022605"/>
    </source>
</evidence>
<evidence type="ECO:0000256" key="13">
    <source>
        <dbReference type="ARBA" id="ARBA00048523"/>
    </source>
</evidence>
<evidence type="ECO:0000256" key="7">
    <source>
        <dbReference type="ARBA" id="ARBA00022723"/>
    </source>
</evidence>
<dbReference type="PANTHER" id="PTHR43344:SF2">
    <property type="entry name" value="PHOSPHOSERINE PHOSPHATASE"/>
    <property type="match status" value="1"/>
</dbReference>
<dbReference type="InterPro" id="IPR050582">
    <property type="entry name" value="HAD-like_SerB"/>
</dbReference>
<evidence type="ECO:0000313" key="16">
    <source>
        <dbReference type="Proteomes" id="UP000612361"/>
    </source>
</evidence>
<evidence type="ECO:0000256" key="14">
    <source>
        <dbReference type="PIRSR" id="PIRSR604469-1"/>
    </source>
</evidence>
<protein>
    <recommendedName>
        <fullName evidence="5">Phosphoserine phosphatase</fullName>
        <ecNumber evidence="4">3.1.3.3</ecNumber>
    </recommendedName>
    <alternativeName>
        <fullName evidence="11">O-phosphoserine phosphohydrolase</fullName>
    </alternativeName>
</protein>
<evidence type="ECO:0000313" key="15">
    <source>
        <dbReference type="EMBL" id="MBC3935412.1"/>
    </source>
</evidence>
<dbReference type="InterPro" id="IPR036412">
    <property type="entry name" value="HAD-like_sf"/>
</dbReference>
<dbReference type="InterPro" id="IPR023214">
    <property type="entry name" value="HAD_sf"/>
</dbReference>
<evidence type="ECO:0000256" key="11">
    <source>
        <dbReference type="ARBA" id="ARBA00031693"/>
    </source>
</evidence>
<evidence type="ECO:0000256" key="10">
    <source>
        <dbReference type="ARBA" id="ARBA00023299"/>
    </source>
</evidence>
<dbReference type="NCBIfam" id="TIGR01488">
    <property type="entry name" value="HAD-SF-IB"/>
    <property type="match status" value="1"/>
</dbReference>
<sequence length="295" mass="31476">MTQSTTPAFLTLHSPAAFNEAQLALIHTLSTHLASEASLLSPQVARYTLAAASNNLEQATAIAAWREQADQLGLDSALLPVQRRLSEFGLLAMDMDSTLITIECIDEIADMQGLKPQVSAITEAAMRGELDFQESLKRRVALLQGLDASALERVYQERLQLSPGAERLIAAAQAAGLKTLLVSGGFTYFTERVSQGLKLSFHHSNVLEIIDGKLTGRVTGTIVDAEEKRRTVAAICAQLGIPGSAAIVMGDGANDLRMMEIAGLSVAFRAKPVVRAQASIALNHCGLDGVLNVLM</sequence>
<proteinExistence type="inferred from homology"/>
<comment type="catalytic activity">
    <reaction evidence="12">
        <text>O-phospho-L-serine + H2O = L-serine + phosphate</text>
        <dbReference type="Rhea" id="RHEA:21208"/>
        <dbReference type="ChEBI" id="CHEBI:15377"/>
        <dbReference type="ChEBI" id="CHEBI:33384"/>
        <dbReference type="ChEBI" id="CHEBI:43474"/>
        <dbReference type="ChEBI" id="CHEBI:57524"/>
        <dbReference type="EC" id="3.1.3.3"/>
    </reaction>
</comment>
<dbReference type="GO" id="GO:0000287">
    <property type="term" value="F:magnesium ion binding"/>
    <property type="evidence" value="ECO:0007669"/>
    <property type="project" value="TreeGrafter"/>
</dbReference>
<evidence type="ECO:0000256" key="3">
    <source>
        <dbReference type="ARBA" id="ARBA00009184"/>
    </source>
</evidence>
<evidence type="ECO:0000256" key="1">
    <source>
        <dbReference type="ARBA" id="ARBA00001946"/>
    </source>
</evidence>
<dbReference type="SFLD" id="SFLDG01137">
    <property type="entry name" value="C1.6.1:_Phosphoserine_Phosphat"/>
    <property type="match status" value="1"/>
</dbReference>